<organism evidence="1 2">
    <name type="scientific">Tilletiaria anomala (strain ATCC 24038 / CBS 436.72 / UBC 951)</name>
    <dbReference type="NCBI Taxonomy" id="1037660"/>
    <lineage>
        <taxon>Eukaryota</taxon>
        <taxon>Fungi</taxon>
        <taxon>Dikarya</taxon>
        <taxon>Basidiomycota</taxon>
        <taxon>Ustilaginomycotina</taxon>
        <taxon>Exobasidiomycetes</taxon>
        <taxon>Georgefischeriales</taxon>
        <taxon>Tilletiariaceae</taxon>
        <taxon>Tilletiaria</taxon>
    </lineage>
</organism>
<dbReference type="EMBL" id="JMSN01000070">
    <property type="protein sequence ID" value="KDN42397.1"/>
    <property type="molecule type" value="Genomic_DNA"/>
</dbReference>
<dbReference type="PANTHER" id="PTHR38789">
    <property type="entry name" value="REPRESSIBLE PROTEIN GRG1, PUTATIVE (AFU_ORTHOLOGUE AFUA_5G14210)-RELATED"/>
    <property type="match status" value="1"/>
</dbReference>
<comment type="caution">
    <text evidence="1">The sequence shown here is derived from an EMBL/GenBank/DDBJ whole genome shotgun (WGS) entry which is preliminary data.</text>
</comment>
<dbReference type="InterPro" id="IPR020100">
    <property type="entry name" value="Glc-repressible_Grg1"/>
</dbReference>
<dbReference type="Proteomes" id="UP000027361">
    <property type="component" value="Unassembled WGS sequence"/>
</dbReference>
<name>A0A066VL09_TILAU</name>
<dbReference type="RefSeq" id="XP_013242032.1">
    <property type="nucleotide sequence ID" value="XM_013386578.1"/>
</dbReference>
<proteinExistence type="predicted"/>
<dbReference type="PANTHER" id="PTHR38789:SF1">
    <property type="entry name" value="GLUCOSE-REPRESSIBLE GENE PROTEIN-RELATED"/>
    <property type="match status" value="1"/>
</dbReference>
<dbReference type="InParanoid" id="A0A066VL09"/>
<dbReference type="OrthoDB" id="10039103at2759"/>
<dbReference type="HOGENOM" id="CLU_179513_0_0_1"/>
<reference evidence="1 2" key="1">
    <citation type="submission" date="2014-05" db="EMBL/GenBank/DDBJ databases">
        <title>Draft genome sequence of a rare smut relative, Tilletiaria anomala UBC 951.</title>
        <authorList>
            <consortium name="DOE Joint Genome Institute"/>
            <person name="Toome M."/>
            <person name="Kuo A."/>
            <person name="Henrissat B."/>
            <person name="Lipzen A."/>
            <person name="Tritt A."/>
            <person name="Yoshinaga Y."/>
            <person name="Zane M."/>
            <person name="Barry K."/>
            <person name="Grigoriev I.V."/>
            <person name="Spatafora J.W."/>
            <person name="Aimea M.C."/>
        </authorList>
    </citation>
    <scope>NUCLEOTIDE SEQUENCE [LARGE SCALE GENOMIC DNA]</scope>
    <source>
        <strain evidence="1 2">UBC 951</strain>
    </source>
</reference>
<evidence type="ECO:0000313" key="2">
    <source>
        <dbReference type="Proteomes" id="UP000027361"/>
    </source>
</evidence>
<gene>
    <name evidence="1" type="ORF">K437DRAFT_257880</name>
</gene>
<protein>
    <submittedName>
        <fullName evidence="1">Grg1 protein</fullName>
    </submittedName>
</protein>
<sequence>METVKNVANYVSESVQGAISQGSYETNKAVAKDSNASIGTRISAGVDAINDKIEQKGHEAGADLHNEAAKH</sequence>
<dbReference type="Pfam" id="PF11034">
    <property type="entry name" value="Grg1"/>
    <property type="match status" value="1"/>
</dbReference>
<accession>A0A066VL09</accession>
<dbReference type="AlphaFoldDB" id="A0A066VL09"/>
<keyword evidence="2" id="KW-1185">Reference proteome</keyword>
<dbReference type="OMA" id="HESKHDA"/>
<evidence type="ECO:0000313" key="1">
    <source>
        <dbReference type="EMBL" id="KDN42397.1"/>
    </source>
</evidence>
<dbReference type="GeneID" id="25264812"/>